<dbReference type="EC" id="2.7.7.2" evidence="14"/>
<dbReference type="Pfam" id="PF06574">
    <property type="entry name" value="FAD_syn"/>
    <property type="match status" value="1"/>
</dbReference>
<dbReference type="eggNOG" id="COG0196">
    <property type="taxonomic scope" value="Bacteria"/>
</dbReference>
<evidence type="ECO:0000256" key="14">
    <source>
        <dbReference type="PIRNR" id="PIRNR004491"/>
    </source>
</evidence>
<keyword evidence="11" id="KW-0511">Multifunctional enzyme</keyword>
<evidence type="ECO:0000256" key="10">
    <source>
        <dbReference type="ARBA" id="ARBA00022840"/>
    </source>
</evidence>
<dbReference type="CDD" id="cd02064">
    <property type="entry name" value="FAD_synthetase_N"/>
    <property type="match status" value="1"/>
</dbReference>
<comment type="similarity">
    <text evidence="14">Belongs to the ribF family.</text>
</comment>
<dbReference type="Gene3D" id="2.40.30.30">
    <property type="entry name" value="Riboflavin kinase-like"/>
    <property type="match status" value="1"/>
</dbReference>
<name>A0A161QXA1_9FUSO</name>
<dbReference type="SUPFAM" id="SSF82114">
    <property type="entry name" value="Riboflavin kinase-like"/>
    <property type="match status" value="1"/>
</dbReference>
<sequence>MKVIKNILEIKENLQKSYVAIGNFDGLHTGHRTIIRKARERAEEKNGVSVVFTFQNHPMELLRKDGRSVKYINTNEEKLFMLEKMGVDYVVLQPFTQNFADLTPLEFVKLLKQKLGVEEIFVGFNFSFGKGGVAKTKDLVYLGRGEGICVHELKAITSGEEVISSTLIRKSMMTGQFAKALKLLGHPMIVIGEVVHGKKIARKLGFPTANIQIKDRLYPPFGIYGAKLQLEGEDRIRYGVINVGVNPTLKPGEFSLEVHILDFDEDIYGKKMYIELMEYLRKEEKFDSVEELIACIANDVAVWTKRSKELKNGSCIKIGEF</sequence>
<evidence type="ECO:0000313" key="17">
    <source>
        <dbReference type="Proteomes" id="UP000075816"/>
    </source>
</evidence>
<dbReference type="GO" id="GO:0009398">
    <property type="term" value="P:FMN biosynthetic process"/>
    <property type="evidence" value="ECO:0007669"/>
    <property type="project" value="UniProtKB-UniRule"/>
</dbReference>
<evidence type="ECO:0000259" key="15">
    <source>
        <dbReference type="SMART" id="SM00904"/>
    </source>
</evidence>
<dbReference type="InterPro" id="IPR004821">
    <property type="entry name" value="Cyt_trans-like"/>
</dbReference>
<keyword evidence="9 14" id="KW-0274">FAD</keyword>
<dbReference type="UniPathway" id="UPA00276">
    <property type="reaction ID" value="UER00406"/>
</dbReference>
<dbReference type="EMBL" id="LVEA01000001">
    <property type="protein sequence ID" value="KYL05622.1"/>
    <property type="molecule type" value="Genomic_DNA"/>
</dbReference>
<evidence type="ECO:0000256" key="13">
    <source>
        <dbReference type="ARBA" id="ARBA00049494"/>
    </source>
</evidence>
<dbReference type="Proteomes" id="UP000075816">
    <property type="component" value="Unassembled WGS sequence"/>
</dbReference>
<dbReference type="AlphaFoldDB" id="A0A161QXA1"/>
<dbReference type="RefSeq" id="WP_062624790.1">
    <property type="nucleotide sequence ID" value="NZ_CAXOUJ010000032.1"/>
</dbReference>
<dbReference type="PANTHER" id="PTHR22749">
    <property type="entry name" value="RIBOFLAVIN KINASE/FMN ADENYLYLTRANSFERASE"/>
    <property type="match status" value="1"/>
</dbReference>
<dbReference type="EC" id="2.7.1.26" evidence="14"/>
<dbReference type="PANTHER" id="PTHR22749:SF6">
    <property type="entry name" value="RIBOFLAVIN KINASE"/>
    <property type="match status" value="1"/>
</dbReference>
<keyword evidence="6 14" id="KW-0548">Nucleotidyltransferase</keyword>
<dbReference type="InterPro" id="IPR002606">
    <property type="entry name" value="Riboflavin_kinase_bac"/>
</dbReference>
<dbReference type="InterPro" id="IPR023465">
    <property type="entry name" value="Riboflavin_kinase_dom_sf"/>
</dbReference>
<comment type="catalytic activity">
    <reaction evidence="12 14">
        <text>riboflavin + ATP = FMN + ADP + H(+)</text>
        <dbReference type="Rhea" id="RHEA:14357"/>
        <dbReference type="ChEBI" id="CHEBI:15378"/>
        <dbReference type="ChEBI" id="CHEBI:30616"/>
        <dbReference type="ChEBI" id="CHEBI:57986"/>
        <dbReference type="ChEBI" id="CHEBI:58210"/>
        <dbReference type="ChEBI" id="CHEBI:456216"/>
        <dbReference type="EC" id="2.7.1.26"/>
    </reaction>
</comment>
<dbReference type="InterPro" id="IPR014729">
    <property type="entry name" value="Rossmann-like_a/b/a_fold"/>
</dbReference>
<dbReference type="SUPFAM" id="SSF52374">
    <property type="entry name" value="Nucleotidylyl transferase"/>
    <property type="match status" value="1"/>
</dbReference>
<feature type="domain" description="Riboflavin kinase" evidence="15">
    <location>
        <begin position="183"/>
        <end position="308"/>
    </location>
</feature>
<evidence type="ECO:0000256" key="6">
    <source>
        <dbReference type="ARBA" id="ARBA00022695"/>
    </source>
</evidence>
<keyword evidence="3 14" id="KW-0285">Flavoprotein</keyword>
<evidence type="ECO:0000256" key="9">
    <source>
        <dbReference type="ARBA" id="ARBA00022827"/>
    </source>
</evidence>
<dbReference type="NCBIfam" id="TIGR00125">
    <property type="entry name" value="cyt_tran_rel"/>
    <property type="match status" value="1"/>
</dbReference>
<dbReference type="NCBIfam" id="TIGR00083">
    <property type="entry name" value="ribF"/>
    <property type="match status" value="1"/>
</dbReference>
<evidence type="ECO:0000256" key="3">
    <source>
        <dbReference type="ARBA" id="ARBA00022630"/>
    </source>
</evidence>
<proteinExistence type="inferred from homology"/>
<dbReference type="Pfam" id="PF01687">
    <property type="entry name" value="Flavokinase"/>
    <property type="match status" value="1"/>
</dbReference>
<evidence type="ECO:0000256" key="4">
    <source>
        <dbReference type="ARBA" id="ARBA00022643"/>
    </source>
</evidence>
<dbReference type="NCBIfam" id="NF004162">
    <property type="entry name" value="PRK05627.1-5"/>
    <property type="match status" value="1"/>
</dbReference>
<protein>
    <recommendedName>
        <fullName evidence="14">Riboflavin biosynthesis protein</fullName>
    </recommendedName>
    <domain>
        <recommendedName>
            <fullName evidence="14">Riboflavin kinase</fullName>
            <ecNumber evidence="14">2.7.1.26</ecNumber>
        </recommendedName>
        <alternativeName>
            <fullName evidence="14">Flavokinase</fullName>
        </alternativeName>
    </domain>
    <domain>
        <recommendedName>
            <fullName evidence="14">FMN adenylyltransferase</fullName>
            <ecNumber evidence="14">2.7.7.2</ecNumber>
        </recommendedName>
        <alternativeName>
            <fullName evidence="14">FAD pyrophosphorylase</fullName>
        </alternativeName>
        <alternativeName>
            <fullName evidence="14">FAD synthase</fullName>
        </alternativeName>
    </domain>
</protein>
<dbReference type="PIRSF" id="PIRSF004491">
    <property type="entry name" value="FAD_Synth"/>
    <property type="match status" value="1"/>
</dbReference>
<evidence type="ECO:0000256" key="2">
    <source>
        <dbReference type="ARBA" id="ARBA00005201"/>
    </source>
</evidence>
<dbReference type="GO" id="GO:0006747">
    <property type="term" value="P:FAD biosynthetic process"/>
    <property type="evidence" value="ECO:0007669"/>
    <property type="project" value="UniProtKB-UniRule"/>
</dbReference>
<evidence type="ECO:0000256" key="5">
    <source>
        <dbReference type="ARBA" id="ARBA00022679"/>
    </source>
</evidence>
<keyword evidence="7 14" id="KW-0547">Nucleotide-binding</keyword>
<organism evidence="16 17">
    <name type="scientific">Fusobacterium necrophorum subsp. funduliforme</name>
    <dbReference type="NCBI Taxonomy" id="143387"/>
    <lineage>
        <taxon>Bacteria</taxon>
        <taxon>Fusobacteriati</taxon>
        <taxon>Fusobacteriota</taxon>
        <taxon>Fusobacteriia</taxon>
        <taxon>Fusobacteriales</taxon>
        <taxon>Fusobacteriaceae</taxon>
        <taxon>Fusobacterium</taxon>
    </lineage>
</organism>
<dbReference type="GO" id="GO:0003919">
    <property type="term" value="F:FMN adenylyltransferase activity"/>
    <property type="evidence" value="ECO:0007669"/>
    <property type="project" value="UniProtKB-UniRule"/>
</dbReference>
<dbReference type="GO" id="GO:0005524">
    <property type="term" value="F:ATP binding"/>
    <property type="evidence" value="ECO:0007669"/>
    <property type="project" value="UniProtKB-UniRule"/>
</dbReference>
<keyword evidence="4 14" id="KW-0288">FMN</keyword>
<comment type="caution">
    <text evidence="16">The sequence shown here is derived from an EMBL/GenBank/DDBJ whole genome shotgun (WGS) entry which is preliminary data.</text>
</comment>
<evidence type="ECO:0000256" key="11">
    <source>
        <dbReference type="ARBA" id="ARBA00023268"/>
    </source>
</evidence>
<accession>A0A161QXA1</accession>
<dbReference type="GO" id="GO:0009231">
    <property type="term" value="P:riboflavin biosynthetic process"/>
    <property type="evidence" value="ECO:0007669"/>
    <property type="project" value="InterPro"/>
</dbReference>
<dbReference type="GO" id="GO:0008531">
    <property type="term" value="F:riboflavin kinase activity"/>
    <property type="evidence" value="ECO:0007669"/>
    <property type="project" value="UniProtKB-UniRule"/>
</dbReference>
<dbReference type="InterPro" id="IPR015864">
    <property type="entry name" value="FAD_synthase"/>
</dbReference>
<keyword evidence="8 14" id="KW-0418">Kinase</keyword>
<dbReference type="InterPro" id="IPR023468">
    <property type="entry name" value="Riboflavin_kinase"/>
</dbReference>
<evidence type="ECO:0000256" key="1">
    <source>
        <dbReference type="ARBA" id="ARBA00004726"/>
    </source>
</evidence>
<comment type="pathway">
    <text evidence="2 14">Cofactor biosynthesis; FMN biosynthesis; FMN from riboflavin (ATP route): step 1/1.</text>
</comment>
<dbReference type="Gene3D" id="3.40.50.620">
    <property type="entry name" value="HUPs"/>
    <property type="match status" value="1"/>
</dbReference>
<comment type="pathway">
    <text evidence="1 14">Cofactor biosynthesis; FAD biosynthesis; FAD from FMN: step 1/1.</text>
</comment>
<reference evidence="16 17" key="1">
    <citation type="submission" date="2016-03" db="EMBL/GenBank/DDBJ databases">
        <title>Comparative genomics of human isolates of Fusobacterium necrophorum.</title>
        <authorList>
            <person name="Jensen A."/>
            <person name="Bank S."/>
            <person name="Andersen P.S."/>
            <person name="Kristensen L.H."/>
            <person name="Prag J."/>
        </authorList>
    </citation>
    <scope>NUCLEOTIDE SEQUENCE [LARGE SCALE GENOMIC DNA]</scope>
    <source>
        <strain evidence="16 17">LS_1264</strain>
    </source>
</reference>
<comment type="catalytic activity">
    <reaction evidence="13 14">
        <text>FMN + ATP + H(+) = FAD + diphosphate</text>
        <dbReference type="Rhea" id="RHEA:17237"/>
        <dbReference type="ChEBI" id="CHEBI:15378"/>
        <dbReference type="ChEBI" id="CHEBI:30616"/>
        <dbReference type="ChEBI" id="CHEBI:33019"/>
        <dbReference type="ChEBI" id="CHEBI:57692"/>
        <dbReference type="ChEBI" id="CHEBI:58210"/>
        <dbReference type="EC" id="2.7.7.2"/>
    </reaction>
</comment>
<dbReference type="KEGG" id="fnf:BSQ88_05585"/>
<evidence type="ECO:0000256" key="12">
    <source>
        <dbReference type="ARBA" id="ARBA00047880"/>
    </source>
</evidence>
<dbReference type="SMART" id="SM00904">
    <property type="entry name" value="Flavokinase"/>
    <property type="match status" value="1"/>
</dbReference>
<dbReference type="InterPro" id="IPR015865">
    <property type="entry name" value="Riboflavin_kinase_bac/euk"/>
</dbReference>
<dbReference type="UniPathway" id="UPA00277">
    <property type="reaction ID" value="UER00407"/>
</dbReference>
<keyword evidence="10 14" id="KW-0067">ATP-binding</keyword>
<gene>
    <name evidence="16" type="ORF">A2J07_02495</name>
</gene>
<dbReference type="NCBIfam" id="NF004160">
    <property type="entry name" value="PRK05627.1-3"/>
    <property type="match status" value="1"/>
</dbReference>
<evidence type="ECO:0000256" key="7">
    <source>
        <dbReference type="ARBA" id="ARBA00022741"/>
    </source>
</evidence>
<keyword evidence="5 14" id="KW-0808">Transferase</keyword>
<dbReference type="FunFam" id="3.40.50.620:FF:000021">
    <property type="entry name" value="Riboflavin biosynthesis protein"/>
    <property type="match status" value="1"/>
</dbReference>
<evidence type="ECO:0000313" key="16">
    <source>
        <dbReference type="EMBL" id="KYL05622.1"/>
    </source>
</evidence>
<evidence type="ECO:0000256" key="8">
    <source>
        <dbReference type="ARBA" id="ARBA00022777"/>
    </source>
</evidence>